<keyword evidence="1" id="KW-0472">Membrane</keyword>
<sequence length="101" mass="10872">MSSKAQLDDPRNASLETKEILPYNWYRESMAGAASGMFLAGLIIVTRNRYLAWPSLALGVNGVANSHPLRAKEGGGGAWSSMLLCITALVATYVPLFIISK</sequence>
<evidence type="ECO:0000313" key="3">
    <source>
        <dbReference type="Proteomes" id="UP000807353"/>
    </source>
</evidence>
<keyword evidence="1" id="KW-0812">Transmembrane</keyword>
<keyword evidence="1" id="KW-1133">Transmembrane helix</keyword>
<feature type="transmembrane region" description="Helical" evidence="1">
    <location>
        <begin position="78"/>
        <end position="99"/>
    </location>
</feature>
<name>A0A9P5YDZ7_9AGAR</name>
<evidence type="ECO:0000256" key="1">
    <source>
        <dbReference type="SAM" id="Phobius"/>
    </source>
</evidence>
<gene>
    <name evidence="2" type="ORF">BDZ94DRAFT_1156642</name>
</gene>
<dbReference type="EMBL" id="MU150238">
    <property type="protein sequence ID" value="KAF9467128.1"/>
    <property type="molecule type" value="Genomic_DNA"/>
</dbReference>
<dbReference type="OrthoDB" id="284718at2759"/>
<dbReference type="Proteomes" id="UP000807353">
    <property type="component" value="Unassembled WGS sequence"/>
</dbReference>
<accession>A0A9P5YDZ7</accession>
<evidence type="ECO:0000313" key="2">
    <source>
        <dbReference type="EMBL" id="KAF9467128.1"/>
    </source>
</evidence>
<comment type="caution">
    <text evidence="2">The sequence shown here is derived from an EMBL/GenBank/DDBJ whole genome shotgun (WGS) entry which is preliminary data.</text>
</comment>
<reference evidence="2" key="1">
    <citation type="submission" date="2020-11" db="EMBL/GenBank/DDBJ databases">
        <authorList>
            <consortium name="DOE Joint Genome Institute"/>
            <person name="Ahrendt S."/>
            <person name="Riley R."/>
            <person name="Andreopoulos W."/>
            <person name="Labutti K."/>
            <person name="Pangilinan J."/>
            <person name="Ruiz-Duenas F.J."/>
            <person name="Barrasa J.M."/>
            <person name="Sanchez-Garcia M."/>
            <person name="Camarero S."/>
            <person name="Miyauchi S."/>
            <person name="Serrano A."/>
            <person name="Linde D."/>
            <person name="Babiker R."/>
            <person name="Drula E."/>
            <person name="Ayuso-Fernandez I."/>
            <person name="Pacheco R."/>
            <person name="Padilla G."/>
            <person name="Ferreira P."/>
            <person name="Barriuso J."/>
            <person name="Kellner H."/>
            <person name="Castanera R."/>
            <person name="Alfaro M."/>
            <person name="Ramirez L."/>
            <person name="Pisabarro A.G."/>
            <person name="Kuo A."/>
            <person name="Tritt A."/>
            <person name="Lipzen A."/>
            <person name="He G."/>
            <person name="Yan M."/>
            <person name="Ng V."/>
            <person name="Cullen D."/>
            <person name="Martin F."/>
            <person name="Rosso M.-N."/>
            <person name="Henrissat B."/>
            <person name="Hibbett D."/>
            <person name="Martinez A.T."/>
            <person name="Grigoriev I.V."/>
        </authorList>
    </citation>
    <scope>NUCLEOTIDE SEQUENCE</scope>
    <source>
        <strain evidence="2">CBS 247.69</strain>
    </source>
</reference>
<organism evidence="2 3">
    <name type="scientific">Collybia nuda</name>
    <dbReference type="NCBI Taxonomy" id="64659"/>
    <lineage>
        <taxon>Eukaryota</taxon>
        <taxon>Fungi</taxon>
        <taxon>Dikarya</taxon>
        <taxon>Basidiomycota</taxon>
        <taxon>Agaricomycotina</taxon>
        <taxon>Agaricomycetes</taxon>
        <taxon>Agaricomycetidae</taxon>
        <taxon>Agaricales</taxon>
        <taxon>Tricholomatineae</taxon>
        <taxon>Clitocybaceae</taxon>
        <taxon>Collybia</taxon>
    </lineage>
</organism>
<dbReference type="AlphaFoldDB" id="A0A9P5YDZ7"/>
<protein>
    <submittedName>
        <fullName evidence="2">Uncharacterized protein</fullName>
    </submittedName>
</protein>
<proteinExistence type="predicted"/>
<keyword evidence="3" id="KW-1185">Reference proteome</keyword>